<dbReference type="AlphaFoldDB" id="A0A132MUA7"/>
<organism evidence="2 3">
    <name type="scientific">Carbonactinospora thermoautotrophica</name>
    <dbReference type="NCBI Taxonomy" id="1469144"/>
    <lineage>
        <taxon>Bacteria</taxon>
        <taxon>Bacillati</taxon>
        <taxon>Actinomycetota</taxon>
        <taxon>Actinomycetes</taxon>
        <taxon>Kitasatosporales</taxon>
        <taxon>Carbonactinosporaceae</taxon>
        <taxon>Carbonactinospora</taxon>
    </lineage>
</organism>
<dbReference type="Pfam" id="PF14490">
    <property type="entry name" value="HHH_RecD2"/>
    <property type="match status" value="1"/>
</dbReference>
<dbReference type="RefSeq" id="WP_066887744.1">
    <property type="nucleotide sequence ID" value="NZ_LAXD01000001.1"/>
</dbReference>
<dbReference type="Proteomes" id="UP000070188">
    <property type="component" value="Unassembled WGS sequence"/>
</dbReference>
<dbReference type="OrthoDB" id="9763659at2"/>
<accession>A0A132MUA7</accession>
<dbReference type="PATRIC" id="fig|1469144.10.peg.2554"/>
<dbReference type="Pfam" id="PF13604">
    <property type="entry name" value="AAA_30"/>
    <property type="match status" value="1"/>
</dbReference>
<reference evidence="3" key="1">
    <citation type="submission" date="2015-04" db="EMBL/GenBank/DDBJ databases">
        <title>Physiological reanalysis, assessment of diazotrophy, and genome sequences of multiple isolates of Streptomyces thermoautotrophicus.</title>
        <authorList>
            <person name="MacKellar D.C."/>
            <person name="Lieber L."/>
            <person name="Norman J."/>
            <person name="Bolger A."/>
            <person name="Tobin C."/>
            <person name="Murray J.W."/>
            <person name="Chang R."/>
            <person name="Ford T."/>
            <person name="Nguyen P.Q."/>
            <person name="Woodward J."/>
            <person name="Permingeat H."/>
            <person name="Joshi N.S."/>
            <person name="Silver P.A."/>
            <person name="Usadel B."/>
            <person name="Rutherford A.W."/>
            <person name="Friesen M."/>
            <person name="Prell J."/>
        </authorList>
    </citation>
    <scope>NUCLEOTIDE SEQUENCE [LARGE SCALE GENOMIC DNA]</scope>
    <source>
        <strain evidence="3">H1</strain>
    </source>
</reference>
<proteinExistence type="predicted"/>
<dbReference type="InterPro" id="IPR027417">
    <property type="entry name" value="P-loop_NTPase"/>
</dbReference>
<evidence type="ECO:0000313" key="3">
    <source>
        <dbReference type="Proteomes" id="UP000070188"/>
    </source>
</evidence>
<gene>
    <name evidence="2" type="ORF">LI90_2354</name>
</gene>
<protein>
    <recommendedName>
        <fullName evidence="1">ATP-dependent RecD2 DNA helicase-like helix-hairpin-helix domain-containing protein</fullName>
    </recommendedName>
</protein>
<evidence type="ECO:0000259" key="1">
    <source>
        <dbReference type="Pfam" id="PF14490"/>
    </source>
</evidence>
<name>A0A132MUA7_9ACTN</name>
<dbReference type="EMBL" id="LAXD01000001">
    <property type="protein sequence ID" value="KWX01326.1"/>
    <property type="molecule type" value="Genomic_DNA"/>
</dbReference>
<dbReference type="InterPro" id="IPR029493">
    <property type="entry name" value="RecD2-like_HHH"/>
</dbReference>
<keyword evidence="3" id="KW-1185">Reference proteome</keyword>
<comment type="caution">
    <text evidence="2">The sequence shown here is derived from an EMBL/GenBank/DDBJ whole genome shotgun (WGS) entry which is preliminary data.</text>
</comment>
<dbReference type="SUPFAM" id="SSF52540">
    <property type="entry name" value="P-loop containing nucleoside triphosphate hydrolases"/>
    <property type="match status" value="1"/>
</dbReference>
<dbReference type="Gene3D" id="2.30.30.940">
    <property type="match status" value="1"/>
</dbReference>
<feature type="domain" description="ATP-dependent RecD2 DNA helicase-like helix-hairpin-helix" evidence="1">
    <location>
        <begin position="16"/>
        <end position="93"/>
    </location>
</feature>
<dbReference type="Gene3D" id="3.40.50.300">
    <property type="entry name" value="P-loop containing nucleotide triphosphate hydrolases"/>
    <property type="match status" value="2"/>
</dbReference>
<dbReference type="STRING" id="1469144.LI90_2354"/>
<evidence type="ECO:0000313" key="2">
    <source>
        <dbReference type="EMBL" id="KWX01326.1"/>
    </source>
</evidence>
<sequence>MVAQDVIEATARVLDGAPPALADLAVAHLGEAAPGLLREDPWALLAVPGVRPEQADAFARAQLGPAARPGDPRRGRGLVAWLLERAALDGHTVVPARKVRAALAGCGVPDPAAAVATALEDGRVLEFTLPEAALPEQVGDAPGDAAGAEQADERLLALDRYAMAEDTVAESVARLLATAEPWPGGLPGRIGSGAPARLTDAMAGHGVVLARYAGRYGELVRAVGALAQAAAVPAALITPTAAQEPLDGLSDACVPWSLRRWFAERAGGLRDAASEPRVIVLVEAHALDVATAGALLESTPDGCRVVLAGDPDQLPACGPGRAFGDLVESGACPVVDLDGPGDGCATPLARLAAGVRAGELPRVEDPQRRLVVVPARHAGEAVHRVVQLVTDSIPRALGIPSDQVQVLTPRHRGLAGTRGLNAALRDALRSGDPAGPAPGPSVGDRVVVTRTLPGAGLVAGETGVVTLRDEAGLVVQFADGSVEVRGALVRQALRPGWAISVPRATGSCWPAAVAVLPGEAAGSLSRALVLTAFTRGVRHLSVVHAAGRALAHAVAREEGRRRLTRLRHLLRAEYGL</sequence>